<feature type="compositionally biased region" description="Low complexity" evidence="1">
    <location>
        <begin position="452"/>
        <end position="478"/>
    </location>
</feature>
<keyword evidence="2" id="KW-1133">Transmembrane helix</keyword>
<gene>
    <name evidence="3" type="ORF">FA09DRAFT_340848</name>
</gene>
<name>A0A316Z6X4_9BASI</name>
<dbReference type="RefSeq" id="XP_025596192.1">
    <property type="nucleotide sequence ID" value="XM_025744365.1"/>
</dbReference>
<evidence type="ECO:0000256" key="1">
    <source>
        <dbReference type="SAM" id="MobiDB-lite"/>
    </source>
</evidence>
<feature type="transmembrane region" description="Helical" evidence="2">
    <location>
        <begin position="6"/>
        <end position="28"/>
    </location>
</feature>
<feature type="compositionally biased region" description="Polar residues" evidence="1">
    <location>
        <begin position="378"/>
        <end position="396"/>
    </location>
</feature>
<feature type="region of interest" description="Disordered" evidence="1">
    <location>
        <begin position="180"/>
        <end position="209"/>
    </location>
</feature>
<dbReference type="GeneID" id="37271909"/>
<keyword evidence="4" id="KW-1185">Reference proteome</keyword>
<feature type="compositionally biased region" description="Low complexity" evidence="1">
    <location>
        <begin position="327"/>
        <end position="363"/>
    </location>
</feature>
<dbReference type="Proteomes" id="UP000245946">
    <property type="component" value="Unassembled WGS sequence"/>
</dbReference>
<feature type="region of interest" description="Disordered" evidence="1">
    <location>
        <begin position="298"/>
        <end position="491"/>
    </location>
</feature>
<feature type="region of interest" description="Disordered" evidence="1">
    <location>
        <begin position="128"/>
        <end position="168"/>
    </location>
</feature>
<dbReference type="EMBL" id="KZ819302">
    <property type="protein sequence ID" value="PWN95913.1"/>
    <property type="molecule type" value="Genomic_DNA"/>
</dbReference>
<accession>A0A316Z6X4</accession>
<feature type="compositionally biased region" description="Low complexity" evidence="1">
    <location>
        <begin position="128"/>
        <end position="144"/>
    </location>
</feature>
<keyword evidence="2" id="KW-0472">Membrane</keyword>
<evidence type="ECO:0000256" key="2">
    <source>
        <dbReference type="SAM" id="Phobius"/>
    </source>
</evidence>
<proteinExistence type="predicted"/>
<evidence type="ECO:0000313" key="3">
    <source>
        <dbReference type="EMBL" id="PWN95913.1"/>
    </source>
</evidence>
<dbReference type="OrthoDB" id="3366429at2759"/>
<protein>
    <submittedName>
        <fullName evidence="3">Uncharacterized protein</fullName>
    </submittedName>
</protein>
<evidence type="ECO:0000313" key="4">
    <source>
        <dbReference type="Proteomes" id="UP000245946"/>
    </source>
</evidence>
<feature type="region of interest" description="Disordered" evidence="1">
    <location>
        <begin position="81"/>
        <end position="100"/>
    </location>
</feature>
<keyword evidence="2" id="KW-0812">Transmembrane</keyword>
<reference evidence="3 4" key="1">
    <citation type="journal article" date="2018" name="Mol. Biol. Evol.">
        <title>Broad Genomic Sampling Reveals a Smut Pathogenic Ancestry of the Fungal Clade Ustilaginomycotina.</title>
        <authorList>
            <person name="Kijpornyongpan T."/>
            <person name="Mondo S.J."/>
            <person name="Barry K."/>
            <person name="Sandor L."/>
            <person name="Lee J."/>
            <person name="Lipzen A."/>
            <person name="Pangilinan J."/>
            <person name="LaButti K."/>
            <person name="Hainaut M."/>
            <person name="Henrissat B."/>
            <person name="Grigoriev I.V."/>
            <person name="Spatafora J.W."/>
            <person name="Aime M.C."/>
        </authorList>
    </citation>
    <scope>NUCLEOTIDE SEQUENCE [LARGE SCALE GENOMIC DNA]</scope>
    <source>
        <strain evidence="3 4">MCA 4186</strain>
    </source>
</reference>
<dbReference type="AlphaFoldDB" id="A0A316Z6X4"/>
<organism evidence="3 4">
    <name type="scientific">Tilletiopsis washingtonensis</name>
    <dbReference type="NCBI Taxonomy" id="58919"/>
    <lineage>
        <taxon>Eukaryota</taxon>
        <taxon>Fungi</taxon>
        <taxon>Dikarya</taxon>
        <taxon>Basidiomycota</taxon>
        <taxon>Ustilaginomycotina</taxon>
        <taxon>Exobasidiomycetes</taxon>
        <taxon>Entylomatales</taxon>
        <taxon>Entylomatales incertae sedis</taxon>
        <taxon>Tilletiopsis</taxon>
    </lineage>
</organism>
<sequence length="518" mass="52185">MGQPGTAAGAVAGIFAGLAVIFFGYKAYVKWHHHRVRKLNEQTLPPIREPPPAYVSHGGGGSPYAPPSTIGTLYGETWRSSWRGSSGKGSPGGTNASLSDMRRLSSSGLLVASPTGGSSHYGLSGVATPAAESSAPGSPLSPAADFLPPQFPGEAHEAHLRNSSSSSTNALQRSYAGSIYSHSNVGHGSSGGQSYDAQQGPPPRRHSYLPHLPSNRESIHIVPPQPLGFGLGGLAQAVDQKTLAFSKGSGIGDGDEFTTGLVWEGNDGSGGANDFGAAGGSAAAAARMREMERARYLAQGPVRSASNTTAGAAGEGWSTPDHPSSRSLSPAQLAGSSSLSSSSDAGSSPRPTRRAPASSSRDPVLAKPLPSQPGGGSRSSHTVAASHLQSPLQLVSQGAAPYATADRSTPPSLGSHGGSPIIGAFRSSPSGGPLSDTRGSTPVRSAGTPELASRSDSGTGGSSRTTASSSVVDGAVDVPSEELPAHRGRSFAVGKDGQLRMTGAAEEAWRAPGVAAQA</sequence>